<evidence type="ECO:0000256" key="2">
    <source>
        <dbReference type="ARBA" id="ARBA00011881"/>
    </source>
</evidence>
<keyword evidence="3" id="KW-0521">NADP</keyword>
<dbReference type="SUPFAM" id="SSF51735">
    <property type="entry name" value="NAD(P)-binding Rossmann-fold domains"/>
    <property type="match status" value="1"/>
</dbReference>
<dbReference type="GO" id="GO:0006006">
    <property type="term" value="P:glucose metabolic process"/>
    <property type="evidence" value="ECO:0007669"/>
    <property type="project" value="TreeGrafter"/>
</dbReference>
<dbReference type="PANTHER" id="PTHR44252:SF3">
    <property type="entry name" value="D-ERYTHRULOSE REDUCTASE-RELATED"/>
    <property type="match status" value="1"/>
</dbReference>
<dbReference type="InterPro" id="IPR002347">
    <property type="entry name" value="SDR_fam"/>
</dbReference>
<organism evidence="5 6">
    <name type="scientific">Microlunatus parietis</name>
    <dbReference type="NCBI Taxonomy" id="682979"/>
    <lineage>
        <taxon>Bacteria</taxon>
        <taxon>Bacillati</taxon>
        <taxon>Actinomycetota</taxon>
        <taxon>Actinomycetes</taxon>
        <taxon>Propionibacteriales</taxon>
        <taxon>Propionibacteriaceae</taxon>
        <taxon>Microlunatus</taxon>
    </lineage>
</organism>
<sequence length="244" mass="25743">MIDFSLTGRTALVTGASRGLGLAIADGLAELGATVFGTSRSAEESARIAERYSSRPCPLDVSRPDTFAAFADALPDVDLLINNAGTIVPAAAVDVRVEDYDAVMDVNLRGTFFLTQAFGRRWIAAGTEASVVNVGSQTGTVAIEERSVYGASKAALDNLTKNLALEWAPHGIRVNAIAPTWIRTELAELTLSRADLAERLLARIPLGRFGDPVDVVGAVAFLAGPMAKLITGHTLMIDGGYTIR</sequence>
<dbReference type="InterPro" id="IPR036291">
    <property type="entry name" value="NAD(P)-bd_dom_sf"/>
</dbReference>
<proteinExistence type="inferred from homology"/>
<dbReference type="AlphaFoldDB" id="A0A7Y9IEA6"/>
<accession>A0A7Y9IEA6</accession>
<evidence type="ECO:0000256" key="4">
    <source>
        <dbReference type="ARBA" id="ARBA00023002"/>
    </source>
</evidence>
<evidence type="ECO:0000256" key="1">
    <source>
        <dbReference type="ARBA" id="ARBA00006484"/>
    </source>
</evidence>
<name>A0A7Y9IEA6_9ACTN</name>
<gene>
    <name evidence="5" type="ORF">BKA15_006486</name>
</gene>
<keyword evidence="4 5" id="KW-0560">Oxidoreductase</keyword>
<evidence type="ECO:0000313" key="6">
    <source>
        <dbReference type="Proteomes" id="UP000569914"/>
    </source>
</evidence>
<dbReference type="FunFam" id="3.40.50.720:FF:000084">
    <property type="entry name" value="Short-chain dehydrogenase reductase"/>
    <property type="match status" value="1"/>
</dbReference>
<dbReference type="PROSITE" id="PS00061">
    <property type="entry name" value="ADH_SHORT"/>
    <property type="match status" value="1"/>
</dbReference>
<dbReference type="Gene3D" id="3.40.50.720">
    <property type="entry name" value="NAD(P)-binding Rossmann-like Domain"/>
    <property type="match status" value="1"/>
</dbReference>
<dbReference type="EMBL" id="JACCBU010000001">
    <property type="protein sequence ID" value="NYE75157.1"/>
    <property type="molecule type" value="Genomic_DNA"/>
</dbReference>
<dbReference type="GO" id="GO:0050038">
    <property type="term" value="F:L-xylulose reductase (NADPH) activity"/>
    <property type="evidence" value="ECO:0007669"/>
    <property type="project" value="TreeGrafter"/>
</dbReference>
<dbReference type="PRINTS" id="PR00081">
    <property type="entry name" value="GDHRDH"/>
</dbReference>
<dbReference type="Proteomes" id="UP000569914">
    <property type="component" value="Unassembled WGS sequence"/>
</dbReference>
<dbReference type="Pfam" id="PF13561">
    <property type="entry name" value="adh_short_C2"/>
    <property type="match status" value="1"/>
</dbReference>
<dbReference type="RefSeq" id="WP_179757710.1">
    <property type="nucleotide sequence ID" value="NZ_JACCBU010000001.1"/>
</dbReference>
<comment type="similarity">
    <text evidence="1">Belongs to the short-chain dehydrogenases/reductases (SDR) family.</text>
</comment>
<comment type="subunit">
    <text evidence="2">Homotetramer.</text>
</comment>
<dbReference type="GO" id="GO:0008678">
    <property type="term" value="F:2-deoxy-D-gluconate 3-dehydrogenase activity"/>
    <property type="evidence" value="ECO:0007669"/>
    <property type="project" value="UniProtKB-EC"/>
</dbReference>
<dbReference type="GO" id="GO:0004090">
    <property type="term" value="F:carbonyl reductase (NADPH) activity"/>
    <property type="evidence" value="ECO:0007669"/>
    <property type="project" value="TreeGrafter"/>
</dbReference>
<dbReference type="PANTHER" id="PTHR44252">
    <property type="entry name" value="D-ERYTHRULOSE REDUCTASE"/>
    <property type="match status" value="1"/>
</dbReference>
<dbReference type="PRINTS" id="PR00080">
    <property type="entry name" value="SDRFAMILY"/>
</dbReference>
<protein>
    <submittedName>
        <fullName evidence="5">2-deoxy-D-gluconate 3-dehydrogenase</fullName>
        <ecNumber evidence="5">1.1.1.125</ecNumber>
    </submittedName>
</protein>
<evidence type="ECO:0000313" key="5">
    <source>
        <dbReference type="EMBL" id="NYE75157.1"/>
    </source>
</evidence>
<keyword evidence="6" id="KW-1185">Reference proteome</keyword>
<evidence type="ECO:0000256" key="3">
    <source>
        <dbReference type="ARBA" id="ARBA00022857"/>
    </source>
</evidence>
<dbReference type="InterPro" id="IPR051737">
    <property type="entry name" value="L-xylulose/Carbonyl_redctase"/>
</dbReference>
<dbReference type="GO" id="GO:0005997">
    <property type="term" value="P:xylulose metabolic process"/>
    <property type="evidence" value="ECO:0007669"/>
    <property type="project" value="TreeGrafter"/>
</dbReference>
<comment type="caution">
    <text evidence="5">The sequence shown here is derived from an EMBL/GenBank/DDBJ whole genome shotgun (WGS) entry which is preliminary data.</text>
</comment>
<dbReference type="EC" id="1.1.1.125" evidence="5"/>
<reference evidence="5 6" key="1">
    <citation type="submission" date="2020-07" db="EMBL/GenBank/DDBJ databases">
        <title>Sequencing the genomes of 1000 actinobacteria strains.</title>
        <authorList>
            <person name="Klenk H.-P."/>
        </authorList>
    </citation>
    <scope>NUCLEOTIDE SEQUENCE [LARGE SCALE GENOMIC DNA]</scope>
    <source>
        <strain evidence="5 6">DSM 22083</strain>
    </source>
</reference>
<dbReference type="InterPro" id="IPR020904">
    <property type="entry name" value="Sc_DH/Rdtase_CS"/>
</dbReference>